<dbReference type="CDD" id="cd00165">
    <property type="entry name" value="S4"/>
    <property type="match status" value="1"/>
</dbReference>
<dbReference type="PROSITE" id="PS50889">
    <property type="entry name" value="S4"/>
    <property type="match status" value="1"/>
</dbReference>
<dbReference type="InterPro" id="IPR006145">
    <property type="entry name" value="PsdUridine_synth_RsuA/RluA"/>
</dbReference>
<dbReference type="EMBL" id="LR215037">
    <property type="protein sequence ID" value="VEU75099.1"/>
    <property type="molecule type" value="Genomic_DNA"/>
</dbReference>
<dbReference type="InterPro" id="IPR002942">
    <property type="entry name" value="S4_RNA-bd"/>
</dbReference>
<feature type="domain" description="RNA-binding S4" evidence="5">
    <location>
        <begin position="4"/>
        <end position="66"/>
    </location>
</feature>
<dbReference type="Gene3D" id="3.30.70.1560">
    <property type="entry name" value="Alpha-L RNA-binding motif"/>
    <property type="match status" value="1"/>
</dbReference>
<dbReference type="PANTHER" id="PTHR47683:SF4">
    <property type="entry name" value="PSEUDOURIDINE SYNTHASE"/>
    <property type="match status" value="1"/>
</dbReference>
<protein>
    <submittedName>
        <fullName evidence="6">16S rRNA pseudouridine synthase</fullName>
        <ecNumber evidence="6">5.4.99.19</ecNumber>
    </submittedName>
</protein>
<dbReference type="GO" id="GO:0000455">
    <property type="term" value="P:enzyme-directed rRNA pseudouridine synthesis"/>
    <property type="evidence" value="ECO:0007669"/>
    <property type="project" value="UniProtKB-ARBA"/>
</dbReference>
<dbReference type="InterPro" id="IPR020094">
    <property type="entry name" value="TruA/RsuA/RluB/E/F_N"/>
</dbReference>
<keyword evidence="2 4" id="KW-0694">RNA-binding</keyword>
<name>A0A449B3F9_9BACT</name>
<sequence length="233" mass="27635">MSKIRVEKYISDILEYSRSDIKKLISKKRLKVNEKIVEKGYKIDPYLDKVYIDNKEIKYEKFRYYMFNKPSGFVCANKDDNEAVVFDILNLNKDKYFTFGRLDKDTEGLLIISNDGQMSHKLLSPKNHVPKKYFVKTDKPFPNELINFKDSFIFSDGTKIDKYKFEFIDNKSCYLTIYEGKFHQIKKMMGVFNLGVIYLKRVMFGKLSLDPNLKLGEIRQLSEEEIKLMQEQN</sequence>
<comment type="similarity">
    <text evidence="1">Belongs to the pseudouridine synthase RsuA family.</text>
</comment>
<dbReference type="InterPro" id="IPR018496">
    <property type="entry name" value="PsdUridine_synth_RsuA/RluB_CS"/>
</dbReference>
<dbReference type="KEGG" id="mmau:NCTC10168_00005"/>
<dbReference type="GO" id="GO:0160136">
    <property type="term" value="F:16S rRNA pseudouridine(516) synthase activity"/>
    <property type="evidence" value="ECO:0007669"/>
    <property type="project" value="UniProtKB-EC"/>
</dbReference>
<evidence type="ECO:0000313" key="7">
    <source>
        <dbReference type="Proteomes" id="UP000290243"/>
    </source>
</evidence>
<dbReference type="InterPro" id="IPR020103">
    <property type="entry name" value="PsdUridine_synth_cat_dom_sf"/>
</dbReference>
<dbReference type="Gene3D" id="3.30.70.580">
    <property type="entry name" value="Pseudouridine synthase I, catalytic domain, N-terminal subdomain"/>
    <property type="match status" value="1"/>
</dbReference>
<dbReference type="Proteomes" id="UP000290243">
    <property type="component" value="Chromosome"/>
</dbReference>
<dbReference type="SMART" id="SM00363">
    <property type="entry name" value="S4"/>
    <property type="match status" value="1"/>
</dbReference>
<evidence type="ECO:0000256" key="2">
    <source>
        <dbReference type="ARBA" id="ARBA00022884"/>
    </source>
</evidence>
<dbReference type="InterPro" id="IPR042092">
    <property type="entry name" value="PsdUridine_s_RsuA/RluB/E/F_cat"/>
</dbReference>
<evidence type="ECO:0000313" key="6">
    <source>
        <dbReference type="EMBL" id="VEU75099.1"/>
    </source>
</evidence>
<dbReference type="Gene3D" id="3.10.290.10">
    <property type="entry name" value="RNA-binding S4 domain"/>
    <property type="match status" value="1"/>
</dbReference>
<dbReference type="EC" id="5.4.99.19" evidence="6"/>
<dbReference type="SUPFAM" id="SSF55174">
    <property type="entry name" value="Alpha-L RNA-binding motif"/>
    <property type="match status" value="1"/>
</dbReference>
<dbReference type="OrthoDB" id="9807213at2"/>
<dbReference type="GO" id="GO:0003723">
    <property type="term" value="F:RNA binding"/>
    <property type="evidence" value="ECO:0007669"/>
    <property type="project" value="UniProtKB-KW"/>
</dbReference>
<dbReference type="InterPro" id="IPR036986">
    <property type="entry name" value="S4_RNA-bd_sf"/>
</dbReference>
<evidence type="ECO:0000256" key="1">
    <source>
        <dbReference type="ARBA" id="ARBA00008348"/>
    </source>
</evidence>
<dbReference type="RefSeq" id="WP_129645909.1">
    <property type="nucleotide sequence ID" value="NZ_LR215037.1"/>
</dbReference>
<dbReference type="Pfam" id="PF00849">
    <property type="entry name" value="PseudoU_synth_2"/>
    <property type="match status" value="1"/>
</dbReference>
<gene>
    <name evidence="6" type="primary">rsuA</name>
    <name evidence="6" type="ORF">NCTC10168_00005</name>
</gene>
<dbReference type="PANTHER" id="PTHR47683">
    <property type="entry name" value="PSEUDOURIDINE SYNTHASE FAMILY PROTEIN-RELATED"/>
    <property type="match status" value="1"/>
</dbReference>
<evidence type="ECO:0000256" key="4">
    <source>
        <dbReference type="PROSITE-ProRule" id="PRU00182"/>
    </source>
</evidence>
<organism evidence="6 7">
    <name type="scientific">Mycoplasmopsis maculosa</name>
    <dbReference type="NCBI Taxonomy" id="114885"/>
    <lineage>
        <taxon>Bacteria</taxon>
        <taxon>Bacillati</taxon>
        <taxon>Mycoplasmatota</taxon>
        <taxon>Mycoplasmoidales</taxon>
        <taxon>Metamycoplasmataceae</taxon>
        <taxon>Mycoplasmopsis</taxon>
    </lineage>
</organism>
<reference evidence="6 7" key="1">
    <citation type="submission" date="2019-01" db="EMBL/GenBank/DDBJ databases">
        <authorList>
            <consortium name="Pathogen Informatics"/>
        </authorList>
    </citation>
    <scope>NUCLEOTIDE SEQUENCE [LARGE SCALE GENOMIC DNA]</scope>
    <source>
        <strain evidence="6 7">NCTC10168</strain>
    </source>
</reference>
<dbReference type="InterPro" id="IPR050343">
    <property type="entry name" value="RsuA_PseudoU_synthase"/>
</dbReference>
<proteinExistence type="inferred from homology"/>
<dbReference type="PROSITE" id="PS01149">
    <property type="entry name" value="PSI_RSU"/>
    <property type="match status" value="1"/>
</dbReference>
<evidence type="ECO:0000256" key="3">
    <source>
        <dbReference type="ARBA" id="ARBA00023235"/>
    </source>
</evidence>
<dbReference type="AlphaFoldDB" id="A0A449B3F9"/>
<keyword evidence="3 6" id="KW-0413">Isomerase</keyword>
<evidence type="ECO:0000259" key="5">
    <source>
        <dbReference type="SMART" id="SM00363"/>
    </source>
</evidence>
<accession>A0A449B3F9</accession>
<keyword evidence="7" id="KW-1185">Reference proteome</keyword>
<dbReference type="SUPFAM" id="SSF55120">
    <property type="entry name" value="Pseudouridine synthase"/>
    <property type="match status" value="1"/>
</dbReference>